<dbReference type="GO" id="GO:0003697">
    <property type="term" value="F:single-stranded DNA binding"/>
    <property type="evidence" value="ECO:0007669"/>
    <property type="project" value="UniProtKB-ARBA"/>
</dbReference>
<keyword evidence="5 9" id="KW-0694">RNA-binding</keyword>
<comment type="subcellular location">
    <subcellularLocation>
        <location evidence="1">Mitochondrion</location>
    </subcellularLocation>
    <subcellularLocation>
        <location evidence="2">Secreted</location>
    </subcellularLocation>
</comment>
<dbReference type="FunFam" id="3.30.70.330:FF:000612">
    <property type="entry name" value="Glycine-rich RNA-binding protein 2"/>
    <property type="match status" value="1"/>
</dbReference>
<dbReference type="GO" id="GO:0006858">
    <property type="term" value="P:extracellular transport"/>
    <property type="evidence" value="ECO:0007669"/>
    <property type="project" value="UniProtKB-ARBA"/>
</dbReference>
<dbReference type="AlphaFoldDB" id="A0AAD4JGF0"/>
<evidence type="ECO:0000256" key="5">
    <source>
        <dbReference type="ARBA" id="ARBA00022884"/>
    </source>
</evidence>
<dbReference type="GO" id="GO:0003727">
    <property type="term" value="F:single-stranded RNA binding"/>
    <property type="evidence" value="ECO:0007669"/>
    <property type="project" value="UniProtKB-ARBA"/>
</dbReference>
<evidence type="ECO:0000256" key="7">
    <source>
        <dbReference type="ARBA" id="ARBA00023128"/>
    </source>
</evidence>
<dbReference type="GO" id="GO:1990428">
    <property type="term" value="P:miRNA transport"/>
    <property type="evidence" value="ECO:0007669"/>
    <property type="project" value="UniProtKB-ARBA"/>
</dbReference>
<dbReference type="InterPro" id="IPR000504">
    <property type="entry name" value="RRM_dom"/>
</dbReference>
<dbReference type="Proteomes" id="UP001190926">
    <property type="component" value="Unassembled WGS sequence"/>
</dbReference>
<feature type="domain" description="RRM" evidence="10">
    <location>
        <begin position="36"/>
        <end position="114"/>
    </location>
</feature>
<keyword evidence="3" id="KW-0964">Secreted</keyword>
<dbReference type="InterPro" id="IPR052462">
    <property type="entry name" value="SLIRP/GR-RBP-like"/>
</dbReference>
<dbReference type="InterPro" id="IPR035979">
    <property type="entry name" value="RBD_domain_sf"/>
</dbReference>
<dbReference type="GO" id="GO:0005615">
    <property type="term" value="C:extracellular space"/>
    <property type="evidence" value="ECO:0007669"/>
    <property type="project" value="UniProtKB-ARBA"/>
</dbReference>
<dbReference type="PROSITE" id="PS50102">
    <property type="entry name" value="RRM"/>
    <property type="match status" value="1"/>
</dbReference>
<evidence type="ECO:0000256" key="9">
    <source>
        <dbReference type="PROSITE-ProRule" id="PRU00176"/>
    </source>
</evidence>
<reference evidence="11 12" key="1">
    <citation type="journal article" date="2021" name="Nat. Commun.">
        <title>Incipient diploidization of the medicinal plant Perilla within 10,000 years.</title>
        <authorList>
            <person name="Zhang Y."/>
            <person name="Shen Q."/>
            <person name="Leng L."/>
            <person name="Zhang D."/>
            <person name="Chen S."/>
            <person name="Shi Y."/>
            <person name="Ning Z."/>
            <person name="Chen S."/>
        </authorList>
    </citation>
    <scope>NUCLEOTIDE SEQUENCE [LARGE SCALE GENOMIC DNA]</scope>
    <source>
        <strain evidence="12">cv. PC099</strain>
    </source>
</reference>
<gene>
    <name evidence="11" type="ORF">C2S53_006455</name>
</gene>
<evidence type="ECO:0000256" key="1">
    <source>
        <dbReference type="ARBA" id="ARBA00004173"/>
    </source>
</evidence>
<proteinExistence type="inferred from homology"/>
<dbReference type="GO" id="GO:0009651">
    <property type="term" value="P:response to salt stress"/>
    <property type="evidence" value="ECO:0007669"/>
    <property type="project" value="UniProtKB-ARBA"/>
</dbReference>
<dbReference type="GO" id="GO:0005739">
    <property type="term" value="C:mitochondrion"/>
    <property type="evidence" value="ECO:0007669"/>
    <property type="project" value="UniProtKB-SubCell"/>
</dbReference>
<dbReference type="GO" id="GO:0003690">
    <property type="term" value="F:double-stranded DNA binding"/>
    <property type="evidence" value="ECO:0007669"/>
    <property type="project" value="UniProtKB-ARBA"/>
</dbReference>
<dbReference type="Gene3D" id="3.30.70.330">
    <property type="match status" value="1"/>
</dbReference>
<keyword evidence="12" id="KW-1185">Reference proteome</keyword>
<dbReference type="SMART" id="SM00360">
    <property type="entry name" value="RRM"/>
    <property type="match status" value="1"/>
</dbReference>
<sequence length="147" mass="15371">MACFNKLGAVLRQSNSASSVMTGQSSMLNAIRCMSSKLFVGGLSYVTDDQSLKEAFASFGEVTEARIINDRDTGRSRGFGFVNFASDESASTALSAMDGQDLNGRNIRVSFAQERAPRSSFNNGGGGYNSGGGFRGGYGNGGANDGF</sequence>
<keyword evidence="6" id="KW-0809">Transit peptide</keyword>
<evidence type="ECO:0000313" key="11">
    <source>
        <dbReference type="EMBL" id="KAH6832668.1"/>
    </source>
</evidence>
<comment type="similarity">
    <text evidence="8">Belongs to the GR-RBP family.</text>
</comment>
<organism evidence="11 12">
    <name type="scientific">Perilla frutescens var. hirtella</name>
    <name type="common">Perilla citriodora</name>
    <name type="synonym">Perilla setoyensis</name>
    <dbReference type="NCBI Taxonomy" id="608512"/>
    <lineage>
        <taxon>Eukaryota</taxon>
        <taxon>Viridiplantae</taxon>
        <taxon>Streptophyta</taxon>
        <taxon>Embryophyta</taxon>
        <taxon>Tracheophyta</taxon>
        <taxon>Spermatophyta</taxon>
        <taxon>Magnoliopsida</taxon>
        <taxon>eudicotyledons</taxon>
        <taxon>Gunneridae</taxon>
        <taxon>Pentapetalae</taxon>
        <taxon>asterids</taxon>
        <taxon>lamiids</taxon>
        <taxon>Lamiales</taxon>
        <taxon>Lamiaceae</taxon>
        <taxon>Nepetoideae</taxon>
        <taxon>Elsholtzieae</taxon>
        <taxon>Perilla</taxon>
    </lineage>
</organism>
<dbReference type="CDD" id="cd21608">
    <property type="entry name" value="RRM2_NsCP33_like"/>
    <property type="match status" value="1"/>
</dbReference>
<evidence type="ECO:0000259" key="10">
    <source>
        <dbReference type="PROSITE" id="PS50102"/>
    </source>
</evidence>
<comment type="caution">
    <text evidence="11">The sequence shown here is derived from an EMBL/GenBank/DDBJ whole genome shotgun (WGS) entry which is preliminary data.</text>
</comment>
<dbReference type="GO" id="GO:0009409">
    <property type="term" value="P:response to cold"/>
    <property type="evidence" value="ECO:0007669"/>
    <property type="project" value="UniProtKB-ARBA"/>
</dbReference>
<evidence type="ECO:0000313" key="12">
    <source>
        <dbReference type="Proteomes" id="UP001190926"/>
    </source>
</evidence>
<dbReference type="Pfam" id="PF00076">
    <property type="entry name" value="RRM_1"/>
    <property type="match status" value="1"/>
</dbReference>
<name>A0AAD4JGF0_PERFH</name>
<dbReference type="EMBL" id="SDAM02000067">
    <property type="protein sequence ID" value="KAH6832668.1"/>
    <property type="molecule type" value="Genomic_DNA"/>
</dbReference>
<dbReference type="GO" id="GO:0035197">
    <property type="term" value="F:siRNA binding"/>
    <property type="evidence" value="ECO:0007669"/>
    <property type="project" value="UniProtKB-ARBA"/>
</dbReference>
<dbReference type="InterPro" id="IPR012677">
    <property type="entry name" value="Nucleotide-bd_a/b_plait_sf"/>
</dbReference>
<evidence type="ECO:0000256" key="3">
    <source>
        <dbReference type="ARBA" id="ARBA00022525"/>
    </source>
</evidence>
<dbReference type="GO" id="GO:0050688">
    <property type="term" value="P:regulation of defense response to virus"/>
    <property type="evidence" value="ECO:0007669"/>
    <property type="project" value="UniProtKB-ARBA"/>
</dbReference>
<accession>A0AAD4JGF0</accession>
<dbReference type="GO" id="GO:0009414">
    <property type="term" value="P:response to water deprivation"/>
    <property type="evidence" value="ECO:0007669"/>
    <property type="project" value="UniProtKB-ARBA"/>
</dbReference>
<evidence type="ECO:0000256" key="4">
    <source>
        <dbReference type="ARBA" id="ARBA00022553"/>
    </source>
</evidence>
<keyword evidence="4" id="KW-0597">Phosphoprotein</keyword>
<protein>
    <submittedName>
        <fullName evidence="11">Glycine-rich RNA-binding protein 4</fullName>
    </submittedName>
</protein>
<dbReference type="GO" id="GO:0000959">
    <property type="term" value="P:mitochondrial RNA metabolic process"/>
    <property type="evidence" value="ECO:0007669"/>
    <property type="project" value="UniProtKB-ARBA"/>
</dbReference>
<evidence type="ECO:0000256" key="6">
    <source>
        <dbReference type="ARBA" id="ARBA00022946"/>
    </source>
</evidence>
<dbReference type="InterPro" id="IPR048289">
    <property type="entry name" value="RRM2_NsCP33-like"/>
</dbReference>
<evidence type="ECO:0000256" key="2">
    <source>
        <dbReference type="ARBA" id="ARBA00004613"/>
    </source>
</evidence>
<dbReference type="GO" id="GO:0035198">
    <property type="term" value="F:miRNA binding"/>
    <property type="evidence" value="ECO:0007669"/>
    <property type="project" value="UniProtKB-ARBA"/>
</dbReference>
<evidence type="ECO:0000256" key="8">
    <source>
        <dbReference type="ARBA" id="ARBA00049664"/>
    </source>
</evidence>
<keyword evidence="7" id="KW-0496">Mitochondrion</keyword>
<dbReference type="SUPFAM" id="SSF54928">
    <property type="entry name" value="RNA-binding domain, RBD"/>
    <property type="match status" value="1"/>
</dbReference>
<dbReference type="PANTHER" id="PTHR48027">
    <property type="entry name" value="HETEROGENEOUS NUCLEAR RIBONUCLEOPROTEIN 87F-RELATED"/>
    <property type="match status" value="1"/>
</dbReference>